<dbReference type="AlphaFoldDB" id="A0A934KHT2"/>
<feature type="domain" description="Glycosyl transferase family 1" evidence="1">
    <location>
        <begin position="215"/>
        <end position="371"/>
    </location>
</feature>
<sequence length="410" mass="44717">MPPKPRLALLHYSAPPVTGGVESVLGEQAGRLAAAGYDVRMIAGRGDGELLPELDTAHPRVRRVFRELLAGRGSETEFRELSSTIAGRLQPLLADRDCVIVHNVLSMPFNLPFTAALLASRRRLVAWVHDVVIRDDDGSPVESVNYPFSLINQRQPGVSYVAISETRREDLRRLWREPEAEAEVVPNGIDSQRFAGLSRKLMGLLSPIPVDRAWPLILIPQRVTENKRIELALAAAAQLRQRLPGLTVLVTGPSDPHSHQGELLSQLLRRRQELGLNGTVHFFAEQAVTGRAHPINTDDIAMLYRLSDAVLLTGRAEGFGLPLLEAALARVPVVCAALPVFQEISGGDIYPFPVSGDPASIAEALLKALDTVVARSRRRVLQRYSWPVIMEQLEAVIAGAVAPRGVAAAP</sequence>
<dbReference type="CDD" id="cd03801">
    <property type="entry name" value="GT4_PimA-like"/>
    <property type="match status" value="1"/>
</dbReference>
<accession>A0A934KHT2</accession>
<dbReference type="Pfam" id="PF13439">
    <property type="entry name" value="Glyco_transf_4"/>
    <property type="match status" value="1"/>
</dbReference>
<protein>
    <submittedName>
        <fullName evidence="3">Glycosyltransferase family 4 protein</fullName>
    </submittedName>
</protein>
<dbReference type="PANTHER" id="PTHR12526">
    <property type="entry name" value="GLYCOSYLTRANSFERASE"/>
    <property type="match status" value="1"/>
</dbReference>
<dbReference type="Proteomes" id="UP000620075">
    <property type="component" value="Unassembled WGS sequence"/>
</dbReference>
<dbReference type="InterPro" id="IPR028098">
    <property type="entry name" value="Glyco_trans_4-like_N"/>
</dbReference>
<dbReference type="PANTHER" id="PTHR12526:SF637">
    <property type="entry name" value="GLYCOSYLTRANSFERASE EPSF-RELATED"/>
    <property type="match status" value="1"/>
</dbReference>
<dbReference type="SUPFAM" id="SSF53756">
    <property type="entry name" value="UDP-Glycosyltransferase/glycogen phosphorylase"/>
    <property type="match status" value="1"/>
</dbReference>
<dbReference type="EMBL" id="JAEKNQ010000028">
    <property type="protein sequence ID" value="MBJ7602933.1"/>
    <property type="molecule type" value="Genomic_DNA"/>
</dbReference>
<name>A0A934KHT2_9BACT</name>
<evidence type="ECO:0000259" key="2">
    <source>
        <dbReference type="Pfam" id="PF13439"/>
    </source>
</evidence>
<evidence type="ECO:0000313" key="4">
    <source>
        <dbReference type="Proteomes" id="UP000620075"/>
    </source>
</evidence>
<dbReference type="InterPro" id="IPR001296">
    <property type="entry name" value="Glyco_trans_1"/>
</dbReference>
<dbReference type="Pfam" id="PF00534">
    <property type="entry name" value="Glycos_transf_1"/>
    <property type="match status" value="1"/>
</dbReference>
<gene>
    <name evidence="3" type="ORF">JF888_07045</name>
</gene>
<organism evidence="3 4">
    <name type="scientific">Candidatus Dormiibacter inghamiae</name>
    <dbReference type="NCBI Taxonomy" id="3127013"/>
    <lineage>
        <taxon>Bacteria</taxon>
        <taxon>Bacillati</taxon>
        <taxon>Candidatus Dormiibacterota</taxon>
        <taxon>Candidatus Dormibacteria</taxon>
        <taxon>Candidatus Dormibacterales</taxon>
        <taxon>Candidatus Dormibacteraceae</taxon>
        <taxon>Candidatus Dormiibacter</taxon>
    </lineage>
</organism>
<evidence type="ECO:0000259" key="1">
    <source>
        <dbReference type="Pfam" id="PF00534"/>
    </source>
</evidence>
<proteinExistence type="predicted"/>
<dbReference type="Gene3D" id="3.40.50.2000">
    <property type="entry name" value="Glycogen Phosphorylase B"/>
    <property type="match status" value="2"/>
</dbReference>
<dbReference type="GO" id="GO:0016757">
    <property type="term" value="F:glycosyltransferase activity"/>
    <property type="evidence" value="ECO:0007669"/>
    <property type="project" value="InterPro"/>
</dbReference>
<reference evidence="3 4" key="1">
    <citation type="submission" date="2020-10" db="EMBL/GenBank/DDBJ databases">
        <title>Ca. Dormibacterota MAGs.</title>
        <authorList>
            <person name="Montgomery K."/>
        </authorList>
    </citation>
    <scope>NUCLEOTIDE SEQUENCE [LARGE SCALE GENOMIC DNA]</scope>
    <source>
        <strain evidence="3">SC8811_S16_3</strain>
    </source>
</reference>
<comment type="caution">
    <text evidence="3">The sequence shown here is derived from an EMBL/GenBank/DDBJ whole genome shotgun (WGS) entry which is preliminary data.</text>
</comment>
<feature type="domain" description="Glycosyltransferase subfamily 4-like N-terminal" evidence="2">
    <location>
        <begin position="19"/>
        <end position="193"/>
    </location>
</feature>
<evidence type="ECO:0000313" key="3">
    <source>
        <dbReference type="EMBL" id="MBJ7602933.1"/>
    </source>
</evidence>